<feature type="binding site" evidence="10">
    <location>
        <position position="163"/>
    </location>
    <ligand>
        <name>substrate</name>
    </ligand>
</feature>
<evidence type="ECO:0000259" key="11">
    <source>
        <dbReference type="Pfam" id="PF00149"/>
    </source>
</evidence>
<reference evidence="12 13" key="1">
    <citation type="submission" date="2018-09" db="EMBL/GenBank/DDBJ databases">
        <title>Phylogeny of the Shewanellaceae, and recommendation for two new genera, Pseudoshewanella and Parashewanella.</title>
        <authorList>
            <person name="Wang G."/>
        </authorList>
    </citation>
    <scope>NUCLEOTIDE SEQUENCE [LARGE SCALE GENOMIC DNA]</scope>
    <source>
        <strain evidence="12 13">C51</strain>
    </source>
</reference>
<dbReference type="PANTHER" id="PTHR34990:SF1">
    <property type="entry name" value="UDP-2,3-DIACYLGLUCOSAMINE HYDROLASE"/>
    <property type="match status" value="1"/>
</dbReference>
<feature type="binding site" evidence="10">
    <location>
        <position position="196"/>
    </location>
    <ligand>
        <name>Mn(2+)</name>
        <dbReference type="ChEBI" id="CHEBI:29035"/>
        <label>1</label>
    </ligand>
</feature>
<dbReference type="InterPro" id="IPR029052">
    <property type="entry name" value="Metallo-depent_PP-like"/>
</dbReference>
<comment type="subcellular location">
    <subcellularLocation>
        <location evidence="10">Cell inner membrane</location>
        <topology evidence="10">Peripheral membrane protein</topology>
        <orientation evidence="10">Cytoplasmic side</orientation>
    </subcellularLocation>
</comment>
<feature type="binding site" evidence="10">
    <location>
        <position position="41"/>
    </location>
    <ligand>
        <name>Mn(2+)</name>
        <dbReference type="ChEBI" id="CHEBI:29035"/>
        <label>1</label>
    </ligand>
</feature>
<dbReference type="GO" id="GO:0030145">
    <property type="term" value="F:manganese ion binding"/>
    <property type="evidence" value="ECO:0007669"/>
    <property type="project" value="UniProtKB-UniRule"/>
</dbReference>
<dbReference type="Pfam" id="PF00149">
    <property type="entry name" value="Metallophos"/>
    <property type="match status" value="1"/>
</dbReference>
<dbReference type="GO" id="GO:0019897">
    <property type="term" value="C:extrinsic component of plasma membrane"/>
    <property type="evidence" value="ECO:0007669"/>
    <property type="project" value="UniProtKB-UniRule"/>
</dbReference>
<keyword evidence="1 10" id="KW-1003">Cell membrane</keyword>
<dbReference type="CDD" id="cd07398">
    <property type="entry name" value="MPP_YbbF-LpxH"/>
    <property type="match status" value="1"/>
</dbReference>
<dbReference type="RefSeq" id="WP_121839376.1">
    <property type="nucleotide sequence ID" value="NZ_ML014786.1"/>
</dbReference>
<feature type="binding site" evidence="10">
    <location>
        <position position="194"/>
    </location>
    <ligand>
        <name>substrate</name>
    </ligand>
</feature>
<evidence type="ECO:0000256" key="7">
    <source>
        <dbReference type="ARBA" id="ARBA00023098"/>
    </source>
</evidence>
<feature type="binding site" evidence="10">
    <location>
        <position position="166"/>
    </location>
    <ligand>
        <name>substrate</name>
    </ligand>
</feature>
<dbReference type="InterPro" id="IPR004843">
    <property type="entry name" value="Calcineurin-like_PHP"/>
</dbReference>
<dbReference type="SUPFAM" id="SSF56300">
    <property type="entry name" value="Metallo-dependent phosphatases"/>
    <property type="match status" value="1"/>
</dbReference>
<feature type="binding site" evidence="10">
    <location>
        <position position="194"/>
    </location>
    <ligand>
        <name>Mn(2+)</name>
        <dbReference type="ChEBI" id="CHEBI:29035"/>
        <label>2</label>
    </ligand>
</feature>
<dbReference type="UniPathway" id="UPA00359">
    <property type="reaction ID" value="UER00480"/>
</dbReference>
<feature type="binding site" evidence="10">
    <location>
        <position position="41"/>
    </location>
    <ligand>
        <name>Mn(2+)</name>
        <dbReference type="ChEBI" id="CHEBI:29035"/>
        <label>2</label>
    </ligand>
</feature>
<dbReference type="InterPro" id="IPR010138">
    <property type="entry name" value="UDP-diacylglucosamine_Hdrlase"/>
</dbReference>
<dbReference type="NCBIfam" id="TIGR01854">
    <property type="entry name" value="lipid_A_lpxH"/>
    <property type="match status" value="1"/>
</dbReference>
<dbReference type="GO" id="GO:0009245">
    <property type="term" value="P:lipid A biosynthetic process"/>
    <property type="evidence" value="ECO:0007669"/>
    <property type="project" value="UniProtKB-UniRule"/>
</dbReference>
<keyword evidence="8 10" id="KW-0472">Membrane</keyword>
<evidence type="ECO:0000313" key="12">
    <source>
        <dbReference type="EMBL" id="RLV59346.1"/>
    </source>
</evidence>
<comment type="function">
    <text evidence="10">Hydrolyzes the pyrophosphate bond of UDP-2,3-diacylglucosamine to yield 2,3-diacylglucosamine 1-phosphate (lipid X) and UMP by catalyzing the attack of water at the alpha-P atom. Involved in the biosynthesis of lipid A, a phosphorylated glycolipid that anchors the lipopolysaccharide to the outer membrane of the cell.</text>
</comment>
<dbReference type="AlphaFoldDB" id="A0A3L8PVI7"/>
<dbReference type="EC" id="3.6.1.54" evidence="10"/>
<evidence type="ECO:0000256" key="1">
    <source>
        <dbReference type="ARBA" id="ARBA00022475"/>
    </source>
</evidence>
<feature type="binding site" evidence="10">
    <location>
        <position position="10"/>
    </location>
    <ligand>
        <name>Mn(2+)</name>
        <dbReference type="ChEBI" id="CHEBI:29035"/>
        <label>1</label>
    </ligand>
</feature>
<keyword evidence="13" id="KW-1185">Reference proteome</keyword>
<evidence type="ECO:0000256" key="3">
    <source>
        <dbReference type="ARBA" id="ARBA00022519"/>
    </source>
</evidence>
<evidence type="ECO:0000256" key="10">
    <source>
        <dbReference type="HAMAP-Rule" id="MF_00575"/>
    </source>
</evidence>
<dbReference type="Gene3D" id="3.60.21.10">
    <property type="match status" value="1"/>
</dbReference>
<dbReference type="EMBL" id="QZEI01000037">
    <property type="protein sequence ID" value="RLV59346.1"/>
    <property type="molecule type" value="Genomic_DNA"/>
</dbReference>
<dbReference type="Proteomes" id="UP000281474">
    <property type="component" value="Unassembled WGS sequence"/>
</dbReference>
<feature type="binding site" evidence="10">
    <location>
        <position position="78"/>
    </location>
    <ligand>
        <name>Mn(2+)</name>
        <dbReference type="ChEBI" id="CHEBI:29035"/>
        <label>2</label>
    </ligand>
</feature>
<evidence type="ECO:0000256" key="5">
    <source>
        <dbReference type="ARBA" id="ARBA00022723"/>
    </source>
</evidence>
<dbReference type="NCBIfam" id="NF003743">
    <property type="entry name" value="PRK05340.1"/>
    <property type="match status" value="1"/>
</dbReference>
<evidence type="ECO:0000256" key="6">
    <source>
        <dbReference type="ARBA" id="ARBA00022801"/>
    </source>
</evidence>
<evidence type="ECO:0000313" key="13">
    <source>
        <dbReference type="Proteomes" id="UP000281474"/>
    </source>
</evidence>
<feature type="binding site" evidence="10">
    <location>
        <position position="8"/>
    </location>
    <ligand>
        <name>Mn(2+)</name>
        <dbReference type="ChEBI" id="CHEBI:29035"/>
        <label>1</label>
    </ligand>
</feature>
<proteinExistence type="inferred from homology"/>
<sequence>MSVLFIGDLHLSEDHPYITDCFFHFLQTHAQKAEALYILGDLFEVWVGDDVAEPFAIEVAEKLKAISRYTKIYFINGNRDFLLSHRYARQAGMKILDEVHTLDLYGKPTVILHGDSLCTLDEDYQKFREFRNKAWVKWLYASLPGGIRRAIASKIRNKSKSSNQYKTTQIMDVEPSAVKKLMQQTNTVQMIHGHTHRPGYNQVDEIRERIVVGDWYEQGSMLEVSQDGATLHTLPF</sequence>
<organism evidence="12 13">
    <name type="scientific">Parashewanella curva</name>
    <dbReference type="NCBI Taxonomy" id="2338552"/>
    <lineage>
        <taxon>Bacteria</taxon>
        <taxon>Pseudomonadati</taxon>
        <taxon>Pseudomonadota</taxon>
        <taxon>Gammaproteobacteria</taxon>
        <taxon>Alteromonadales</taxon>
        <taxon>Shewanellaceae</taxon>
        <taxon>Parashewanella</taxon>
    </lineage>
</organism>
<keyword evidence="3 10" id="KW-0997">Cell inner membrane</keyword>
<dbReference type="HAMAP" id="MF_00575">
    <property type="entry name" value="LpxH"/>
    <property type="match status" value="1"/>
</dbReference>
<dbReference type="OrthoDB" id="9783283at2"/>
<comment type="cofactor">
    <cofactor evidence="10">
        <name>Mn(2+)</name>
        <dbReference type="ChEBI" id="CHEBI:29035"/>
    </cofactor>
    <text evidence="10">Binds 2 Mn(2+) ions per subunit in a binuclear metal center.</text>
</comment>
<name>A0A3L8PVI7_9GAMM</name>
<keyword evidence="2 10" id="KW-0444">Lipid biosynthesis</keyword>
<gene>
    <name evidence="10" type="primary">lpxH</name>
    <name evidence="12" type="ORF">D5018_12705</name>
</gene>
<comment type="similarity">
    <text evidence="10">Belongs to the LpxH family.</text>
</comment>
<keyword evidence="5 10" id="KW-0479">Metal-binding</keyword>
<keyword evidence="7 10" id="KW-0443">Lipid metabolism</keyword>
<feature type="domain" description="Calcineurin-like phosphoesterase" evidence="11">
    <location>
        <begin position="1"/>
        <end position="198"/>
    </location>
</feature>
<evidence type="ECO:0000256" key="8">
    <source>
        <dbReference type="ARBA" id="ARBA00023136"/>
    </source>
</evidence>
<evidence type="ECO:0000256" key="4">
    <source>
        <dbReference type="ARBA" id="ARBA00022556"/>
    </source>
</evidence>
<dbReference type="PANTHER" id="PTHR34990">
    <property type="entry name" value="UDP-2,3-DIACYLGLUCOSAMINE HYDROLASE-RELATED"/>
    <property type="match status" value="1"/>
</dbReference>
<comment type="pathway">
    <text evidence="10">Glycolipid biosynthesis; lipid IV(A) biosynthesis; lipid IV(A) from (3R)-3-hydroxytetradecanoyl-[acyl-carrier-protein] and UDP-N-acetyl-alpha-D-glucosamine: step 4/6.</text>
</comment>
<dbReference type="GO" id="GO:0005737">
    <property type="term" value="C:cytoplasm"/>
    <property type="evidence" value="ECO:0007669"/>
    <property type="project" value="InterPro"/>
</dbReference>
<keyword evidence="6 10" id="KW-0378">Hydrolase</keyword>
<keyword evidence="9 10" id="KW-0464">Manganese</keyword>
<comment type="catalytic activity">
    <reaction evidence="10">
        <text>UDP-2-N,3-O-bis[(3R)-3-hydroxytetradecanoyl]-alpha-D-glucosamine + H2O = 2-N,3-O-bis[(3R)-3-hydroxytetradecanoyl]-alpha-D-glucosaminyl 1-phosphate + UMP + 2 H(+)</text>
        <dbReference type="Rhea" id="RHEA:25213"/>
        <dbReference type="ChEBI" id="CHEBI:15377"/>
        <dbReference type="ChEBI" id="CHEBI:15378"/>
        <dbReference type="ChEBI" id="CHEBI:57865"/>
        <dbReference type="ChEBI" id="CHEBI:57957"/>
        <dbReference type="ChEBI" id="CHEBI:78847"/>
        <dbReference type="EC" id="3.6.1.54"/>
    </reaction>
</comment>
<evidence type="ECO:0000256" key="9">
    <source>
        <dbReference type="ARBA" id="ARBA00023211"/>
    </source>
</evidence>
<feature type="binding site" evidence="10">
    <location>
        <begin position="78"/>
        <end position="79"/>
    </location>
    <ligand>
        <name>substrate</name>
    </ligand>
</feature>
<dbReference type="InterPro" id="IPR043461">
    <property type="entry name" value="LpxH-like"/>
</dbReference>
<dbReference type="GO" id="GO:0008758">
    <property type="term" value="F:UDP-2,3-diacylglucosamine hydrolase activity"/>
    <property type="evidence" value="ECO:0007669"/>
    <property type="project" value="UniProtKB-UniRule"/>
</dbReference>
<feature type="binding site" evidence="10">
    <location>
        <position position="113"/>
    </location>
    <ligand>
        <name>Mn(2+)</name>
        <dbReference type="ChEBI" id="CHEBI:29035"/>
        <label>2</label>
    </ligand>
</feature>
<keyword evidence="4 10" id="KW-0441">Lipid A biosynthesis</keyword>
<feature type="binding site" evidence="10">
    <location>
        <position position="159"/>
    </location>
    <ligand>
        <name>substrate</name>
    </ligand>
</feature>
<feature type="binding site" evidence="10">
    <location>
        <position position="121"/>
    </location>
    <ligand>
        <name>substrate</name>
    </ligand>
</feature>
<evidence type="ECO:0000256" key="2">
    <source>
        <dbReference type="ARBA" id="ARBA00022516"/>
    </source>
</evidence>
<comment type="caution">
    <text evidence="12">The sequence shown here is derived from an EMBL/GenBank/DDBJ whole genome shotgun (WGS) entry which is preliminary data.</text>
</comment>
<accession>A0A3L8PVI7</accession>
<protein>
    <recommendedName>
        <fullName evidence="10">UDP-2,3-diacylglucosamine hydrolase</fullName>
        <ecNumber evidence="10">3.6.1.54</ecNumber>
    </recommendedName>
    <alternativeName>
        <fullName evidence="10">UDP-2,3-diacylglucosamine diphosphatase</fullName>
    </alternativeName>
</protein>